<feature type="region of interest" description="Disordered" evidence="1">
    <location>
        <begin position="32"/>
        <end position="53"/>
    </location>
</feature>
<dbReference type="Proteomes" id="UP001472677">
    <property type="component" value="Unassembled WGS sequence"/>
</dbReference>
<proteinExistence type="predicted"/>
<name>A0ABR2G2F6_9ROSI</name>
<feature type="region of interest" description="Disordered" evidence="1">
    <location>
        <begin position="165"/>
        <end position="222"/>
    </location>
</feature>
<gene>
    <name evidence="2" type="ORF">V6N12_045324</name>
</gene>
<protein>
    <submittedName>
        <fullName evidence="2">Uncharacterized protein</fullName>
    </submittedName>
</protein>
<dbReference type="EMBL" id="JBBPBM010000003">
    <property type="protein sequence ID" value="KAK8593240.1"/>
    <property type="molecule type" value="Genomic_DNA"/>
</dbReference>
<accession>A0ABR2G2F6</accession>
<feature type="compositionally biased region" description="Polar residues" evidence="1">
    <location>
        <begin position="197"/>
        <end position="209"/>
    </location>
</feature>
<keyword evidence="3" id="KW-1185">Reference proteome</keyword>
<comment type="caution">
    <text evidence="2">The sequence shown here is derived from an EMBL/GenBank/DDBJ whole genome shotgun (WGS) entry which is preliminary data.</text>
</comment>
<evidence type="ECO:0000313" key="2">
    <source>
        <dbReference type="EMBL" id="KAK8593240.1"/>
    </source>
</evidence>
<organism evidence="2 3">
    <name type="scientific">Hibiscus sabdariffa</name>
    <name type="common">roselle</name>
    <dbReference type="NCBI Taxonomy" id="183260"/>
    <lineage>
        <taxon>Eukaryota</taxon>
        <taxon>Viridiplantae</taxon>
        <taxon>Streptophyta</taxon>
        <taxon>Embryophyta</taxon>
        <taxon>Tracheophyta</taxon>
        <taxon>Spermatophyta</taxon>
        <taxon>Magnoliopsida</taxon>
        <taxon>eudicotyledons</taxon>
        <taxon>Gunneridae</taxon>
        <taxon>Pentapetalae</taxon>
        <taxon>rosids</taxon>
        <taxon>malvids</taxon>
        <taxon>Malvales</taxon>
        <taxon>Malvaceae</taxon>
        <taxon>Malvoideae</taxon>
        <taxon>Hibiscus</taxon>
    </lineage>
</organism>
<evidence type="ECO:0000256" key="1">
    <source>
        <dbReference type="SAM" id="MobiDB-lite"/>
    </source>
</evidence>
<sequence length="222" mass="24418">MASNSCLQQLGEVEFTPEERGEIFTPLLDWDSTTVDKGKQPKIHTNDEEEKTNVKGTIFLNHNNENSLDAEPFTNAPTDPTGHASTVAAQVDTIGALSPTPLRVIKQSIKNAIDPAPAKGVIPADKADSTLEKDMGKSSQPTSDMLVEFEDSISKFHHTMQQLAKVPWPYPPPRGAKRRSPMVDTTKHKRTRPLPPSSNDKTMMSSRKNTPAEVNVQPRLGK</sequence>
<reference evidence="2 3" key="1">
    <citation type="journal article" date="2024" name="G3 (Bethesda)">
        <title>Genome assembly of Hibiscus sabdariffa L. provides insights into metabolisms of medicinal natural products.</title>
        <authorList>
            <person name="Kim T."/>
        </authorList>
    </citation>
    <scope>NUCLEOTIDE SEQUENCE [LARGE SCALE GENOMIC DNA]</scope>
    <source>
        <strain evidence="2">TK-2024</strain>
        <tissue evidence="2">Old leaves</tissue>
    </source>
</reference>
<evidence type="ECO:0000313" key="3">
    <source>
        <dbReference type="Proteomes" id="UP001472677"/>
    </source>
</evidence>